<keyword evidence="16" id="KW-1185">Reference proteome</keyword>
<evidence type="ECO:0000256" key="3">
    <source>
        <dbReference type="ARBA" id="ARBA00013672"/>
    </source>
</evidence>
<evidence type="ECO:0000256" key="5">
    <source>
        <dbReference type="ARBA" id="ARBA00022763"/>
    </source>
</evidence>
<dbReference type="GO" id="GO:0005634">
    <property type="term" value="C:nucleus"/>
    <property type="evidence" value="ECO:0007669"/>
    <property type="project" value="UniProtKB-SubCell"/>
</dbReference>
<dbReference type="EMBL" id="OW240917">
    <property type="protein sequence ID" value="CAH2301644.1"/>
    <property type="molecule type" value="Genomic_DNA"/>
</dbReference>
<evidence type="ECO:0000256" key="9">
    <source>
        <dbReference type="ARBA" id="ARBA00023242"/>
    </source>
</evidence>
<evidence type="ECO:0000256" key="11">
    <source>
        <dbReference type="ARBA" id="ARBA00030777"/>
    </source>
</evidence>
<feature type="region of interest" description="Disordered" evidence="13">
    <location>
        <begin position="364"/>
        <end position="407"/>
    </location>
</feature>
<dbReference type="AlphaFoldDB" id="A0AAD1SHJ0"/>
<dbReference type="GO" id="GO:0008017">
    <property type="term" value="F:microtubule binding"/>
    <property type="evidence" value="ECO:0007669"/>
    <property type="project" value="TreeGrafter"/>
</dbReference>
<evidence type="ECO:0000256" key="4">
    <source>
        <dbReference type="ARBA" id="ARBA00022553"/>
    </source>
</evidence>
<comment type="subcellular location">
    <subcellularLocation>
        <location evidence="1">Nucleus</location>
    </subcellularLocation>
</comment>
<keyword evidence="8" id="KW-0234">DNA repair</keyword>
<name>A0AAD1SHJ0_PELCU</name>
<dbReference type="PRINTS" id="PR02052">
    <property type="entry name" value="ABRAXAS"/>
</dbReference>
<keyword evidence="7 12" id="KW-0175">Coiled coil</keyword>
<evidence type="ECO:0000313" key="15">
    <source>
        <dbReference type="EMBL" id="CAH2301644.1"/>
    </source>
</evidence>
<keyword evidence="4" id="KW-0597">Phosphoprotein</keyword>
<feature type="compositionally biased region" description="Polar residues" evidence="13">
    <location>
        <begin position="373"/>
        <end position="385"/>
    </location>
</feature>
<dbReference type="PANTHER" id="PTHR31728">
    <property type="entry name" value="ABRAXAS FAMILY MEMBER"/>
    <property type="match status" value="1"/>
</dbReference>
<evidence type="ECO:0000313" key="16">
    <source>
        <dbReference type="Proteomes" id="UP001295444"/>
    </source>
</evidence>
<feature type="coiled-coil region" evidence="12">
    <location>
        <begin position="233"/>
        <end position="260"/>
    </location>
</feature>
<sequence length="407" mass="46156">MEGESTTALINGFVFGALAFHHLNSPADTEGFLIGEVKGEAKNSITDSQMDDVEVVYTIDIQKHVPCYQPLSFYSASGELNKSALKKFLPDHKKDVIGWYRFRHNTHQIMTYRERLIHKNLQEYLSNSGLVFLLFTSSSTTETKSTHRMEYALHKPQESLFHRVPLVVSNLGMSEQQGYRSLSGACVSVGFNRAVNKHRLEFFNEDDTLKEVNKINDIYVSLQEELKTTCSKVLESERSVEQLLQEVNDLKKQIAERKKLSTMSGDETIADNPQENVLLCQALRNFFPNSALLQSCRLSLNGRQIPHSCSINHDLCEVNKLTLMIKESDFSETRSRKSAKRKLLSNQDVARALKSSRLHLLRKTRTGRVVGESSDNNRMLLNSGTETEDDNSENLTTEYSAPHSPTF</sequence>
<evidence type="ECO:0000256" key="13">
    <source>
        <dbReference type="SAM" id="MobiDB-lite"/>
    </source>
</evidence>
<dbReference type="GO" id="GO:0090307">
    <property type="term" value="P:mitotic spindle assembly"/>
    <property type="evidence" value="ECO:0007669"/>
    <property type="project" value="TreeGrafter"/>
</dbReference>
<keyword evidence="6" id="KW-0156">Chromatin regulator</keyword>
<dbReference type="Proteomes" id="UP001295444">
    <property type="component" value="Chromosome 06"/>
</dbReference>
<evidence type="ECO:0000256" key="1">
    <source>
        <dbReference type="ARBA" id="ARBA00004123"/>
    </source>
</evidence>
<dbReference type="PANTHER" id="PTHR31728:SF2">
    <property type="entry name" value="BRCA1-A COMPLEX SUBUNIT ABRAXAS 1"/>
    <property type="match status" value="1"/>
</dbReference>
<dbReference type="GO" id="GO:0031593">
    <property type="term" value="F:polyubiquitin modification-dependent protein binding"/>
    <property type="evidence" value="ECO:0007669"/>
    <property type="project" value="TreeGrafter"/>
</dbReference>
<feature type="domain" description="MPN" evidence="14">
    <location>
        <begin position="7"/>
        <end position="153"/>
    </location>
</feature>
<evidence type="ECO:0000259" key="14">
    <source>
        <dbReference type="PROSITE" id="PS50249"/>
    </source>
</evidence>
<feature type="compositionally biased region" description="Polar residues" evidence="13">
    <location>
        <begin position="393"/>
        <end position="407"/>
    </location>
</feature>
<evidence type="ECO:0000256" key="2">
    <source>
        <dbReference type="ARBA" id="ARBA00007890"/>
    </source>
</evidence>
<evidence type="ECO:0000256" key="12">
    <source>
        <dbReference type="SAM" id="Coils"/>
    </source>
</evidence>
<dbReference type="PRINTS" id="PR02051">
    <property type="entry name" value="PROTEINF175"/>
</dbReference>
<dbReference type="GO" id="GO:0006281">
    <property type="term" value="P:DNA repair"/>
    <property type="evidence" value="ECO:0007669"/>
    <property type="project" value="UniProtKB-KW"/>
</dbReference>
<dbReference type="InterPro" id="IPR023239">
    <property type="entry name" value="BRISC_Abraxas1"/>
</dbReference>
<organism evidence="15 16">
    <name type="scientific">Pelobates cultripes</name>
    <name type="common">Western spadefoot toad</name>
    <dbReference type="NCBI Taxonomy" id="61616"/>
    <lineage>
        <taxon>Eukaryota</taxon>
        <taxon>Metazoa</taxon>
        <taxon>Chordata</taxon>
        <taxon>Craniata</taxon>
        <taxon>Vertebrata</taxon>
        <taxon>Euteleostomi</taxon>
        <taxon>Amphibia</taxon>
        <taxon>Batrachia</taxon>
        <taxon>Anura</taxon>
        <taxon>Pelobatoidea</taxon>
        <taxon>Pelobatidae</taxon>
        <taxon>Pelobates</taxon>
    </lineage>
</organism>
<dbReference type="InterPro" id="IPR023238">
    <property type="entry name" value="FAM175"/>
</dbReference>
<reference evidence="15" key="1">
    <citation type="submission" date="2022-03" db="EMBL/GenBank/DDBJ databases">
        <authorList>
            <person name="Alioto T."/>
            <person name="Alioto T."/>
            <person name="Gomez Garrido J."/>
        </authorList>
    </citation>
    <scope>NUCLEOTIDE SEQUENCE</scope>
</reference>
<dbReference type="InterPro" id="IPR037518">
    <property type="entry name" value="MPN"/>
</dbReference>
<evidence type="ECO:0000256" key="8">
    <source>
        <dbReference type="ARBA" id="ARBA00023204"/>
    </source>
</evidence>
<dbReference type="Pfam" id="PF21125">
    <property type="entry name" value="MPN_2A_DUB_like"/>
    <property type="match status" value="1"/>
</dbReference>
<evidence type="ECO:0000256" key="10">
    <source>
        <dbReference type="ARBA" id="ARBA00030629"/>
    </source>
</evidence>
<gene>
    <name evidence="15" type="ORF">PECUL_23A056143</name>
</gene>
<dbReference type="GO" id="GO:0070536">
    <property type="term" value="P:protein K63-linked deubiquitination"/>
    <property type="evidence" value="ECO:0007669"/>
    <property type="project" value="TreeGrafter"/>
</dbReference>
<keyword evidence="9" id="KW-0539">Nucleus</keyword>
<dbReference type="GO" id="GO:0006325">
    <property type="term" value="P:chromatin organization"/>
    <property type="evidence" value="ECO:0007669"/>
    <property type="project" value="UniProtKB-KW"/>
</dbReference>
<evidence type="ECO:0000256" key="6">
    <source>
        <dbReference type="ARBA" id="ARBA00022853"/>
    </source>
</evidence>
<keyword evidence="5" id="KW-0227">DNA damage</keyword>
<dbReference type="GO" id="GO:0008608">
    <property type="term" value="P:attachment of spindle microtubules to kinetochore"/>
    <property type="evidence" value="ECO:0007669"/>
    <property type="project" value="TreeGrafter"/>
</dbReference>
<evidence type="ECO:0000256" key="7">
    <source>
        <dbReference type="ARBA" id="ARBA00023054"/>
    </source>
</evidence>
<protein>
    <recommendedName>
        <fullName evidence="3">BRCA1-A complex subunit Abraxas 1</fullName>
    </recommendedName>
    <alternativeName>
        <fullName evidence="11">Coiled-coil domain-containing protein 98</fullName>
    </alternativeName>
    <alternativeName>
        <fullName evidence="10">Protein FAM175A</fullName>
    </alternativeName>
</protein>
<comment type="similarity">
    <text evidence="2">Belongs to the FAM175 family. Abraxas subfamily.</text>
</comment>
<proteinExistence type="inferred from homology"/>
<dbReference type="PROSITE" id="PS50249">
    <property type="entry name" value="MPN"/>
    <property type="match status" value="1"/>
</dbReference>
<accession>A0AAD1SHJ0</accession>